<gene>
    <name evidence="2" type="ORF">GCM10012284_55510</name>
</gene>
<reference evidence="2" key="1">
    <citation type="journal article" date="2014" name="Int. J. Syst. Evol. Microbiol.">
        <title>Complete genome sequence of Corynebacterium casei LMG S-19264T (=DSM 44701T), isolated from a smear-ripened cheese.</title>
        <authorList>
            <consortium name="US DOE Joint Genome Institute (JGI-PGF)"/>
            <person name="Walter F."/>
            <person name="Albersmeier A."/>
            <person name="Kalinowski J."/>
            <person name="Ruckert C."/>
        </authorList>
    </citation>
    <scope>NUCLEOTIDE SEQUENCE</scope>
    <source>
        <strain evidence="2">CGMCC 4.7299</strain>
    </source>
</reference>
<reference evidence="2" key="2">
    <citation type="submission" date="2020-09" db="EMBL/GenBank/DDBJ databases">
        <authorList>
            <person name="Sun Q."/>
            <person name="Zhou Y."/>
        </authorList>
    </citation>
    <scope>NUCLEOTIDE SEQUENCE</scope>
    <source>
        <strain evidence="2">CGMCC 4.7299</strain>
    </source>
</reference>
<feature type="chain" id="PRO_5038700777" description="DUF2690 domain-containing protein" evidence="1">
    <location>
        <begin position="23"/>
        <end position="141"/>
    </location>
</feature>
<evidence type="ECO:0000256" key="1">
    <source>
        <dbReference type="SAM" id="SignalP"/>
    </source>
</evidence>
<protein>
    <recommendedName>
        <fullName evidence="4">DUF2690 domain-containing protein</fullName>
    </recommendedName>
</protein>
<evidence type="ECO:0000313" key="3">
    <source>
        <dbReference type="Proteomes" id="UP000656042"/>
    </source>
</evidence>
<keyword evidence="1" id="KW-0732">Signal</keyword>
<proteinExistence type="predicted"/>
<evidence type="ECO:0008006" key="4">
    <source>
        <dbReference type="Google" id="ProtNLM"/>
    </source>
</evidence>
<dbReference type="InterPro" id="IPR021224">
    <property type="entry name" value="DUF2690"/>
</dbReference>
<dbReference type="Proteomes" id="UP000656042">
    <property type="component" value="Unassembled WGS sequence"/>
</dbReference>
<dbReference type="EMBL" id="BMMX01000042">
    <property type="protein sequence ID" value="GGL13614.1"/>
    <property type="molecule type" value="Genomic_DNA"/>
</dbReference>
<dbReference type="RefSeq" id="WP_189082275.1">
    <property type="nucleotide sequence ID" value="NZ_BMMX01000042.1"/>
</dbReference>
<keyword evidence="3" id="KW-1185">Reference proteome</keyword>
<comment type="caution">
    <text evidence="2">The sequence shown here is derived from an EMBL/GenBank/DDBJ whole genome shotgun (WGS) entry which is preliminary data.</text>
</comment>
<dbReference type="Pfam" id="PF10901">
    <property type="entry name" value="DUF2690"/>
    <property type="match status" value="1"/>
</dbReference>
<dbReference type="AlphaFoldDB" id="A0A8J3C3U5"/>
<feature type="signal peptide" evidence="1">
    <location>
        <begin position="1"/>
        <end position="22"/>
    </location>
</feature>
<sequence>MIGSFPRLATVAAAVTLGAAGAVVVATPAAASLCHGSSCTGRWPEATGCDEDAVTAKSAWTPARRIELRYSRTCRAVWARTTNGRPGDRIRVVNTQSIAQSKVLAAGQTYAWTKMVNDANIFARACLTQNPSGLRGCTDWY</sequence>
<accession>A0A8J3C3U5</accession>
<name>A0A8J3C3U5_9ACTN</name>
<evidence type="ECO:0000313" key="2">
    <source>
        <dbReference type="EMBL" id="GGL13614.1"/>
    </source>
</evidence>
<organism evidence="2 3">
    <name type="scientific">Mangrovihabitans endophyticus</name>
    <dbReference type="NCBI Taxonomy" id="1751298"/>
    <lineage>
        <taxon>Bacteria</taxon>
        <taxon>Bacillati</taxon>
        <taxon>Actinomycetota</taxon>
        <taxon>Actinomycetes</taxon>
        <taxon>Micromonosporales</taxon>
        <taxon>Micromonosporaceae</taxon>
        <taxon>Mangrovihabitans</taxon>
    </lineage>
</organism>